<evidence type="ECO:0000256" key="1">
    <source>
        <dbReference type="ARBA" id="ARBA00022617"/>
    </source>
</evidence>
<keyword evidence="7" id="KW-1185">Reference proteome</keyword>
<feature type="domain" description="Cytochrome c" evidence="5">
    <location>
        <begin position="186"/>
        <end position="288"/>
    </location>
</feature>
<evidence type="ECO:0000256" key="4">
    <source>
        <dbReference type="PROSITE-ProRule" id="PRU00433"/>
    </source>
</evidence>
<dbReference type="Proteomes" id="UP000596977">
    <property type="component" value="Unassembled WGS sequence"/>
</dbReference>
<accession>A0A916RK12</accession>
<gene>
    <name evidence="6" type="ORF">GCM10011499_31130</name>
</gene>
<dbReference type="PANTHER" id="PTHR35008:SF8">
    <property type="entry name" value="ALCOHOL DEHYDROGENASE CYTOCHROME C SUBUNIT"/>
    <property type="match status" value="1"/>
</dbReference>
<proteinExistence type="predicted"/>
<dbReference type="OrthoDB" id="9811281at2"/>
<comment type="caution">
    <text evidence="6">The sequence shown here is derived from an EMBL/GenBank/DDBJ whole genome shotgun (WGS) entry which is preliminary data.</text>
</comment>
<dbReference type="PANTHER" id="PTHR35008">
    <property type="entry name" value="BLL4482 PROTEIN-RELATED"/>
    <property type="match status" value="1"/>
</dbReference>
<evidence type="ECO:0000256" key="2">
    <source>
        <dbReference type="ARBA" id="ARBA00022723"/>
    </source>
</evidence>
<name>A0A916RK12_9HYPH</name>
<dbReference type="InterPro" id="IPR051459">
    <property type="entry name" value="Cytochrome_c-type_DH"/>
</dbReference>
<feature type="domain" description="Cytochrome c" evidence="5">
    <location>
        <begin position="39"/>
        <end position="144"/>
    </location>
</feature>
<evidence type="ECO:0000259" key="5">
    <source>
        <dbReference type="PROSITE" id="PS51007"/>
    </source>
</evidence>
<evidence type="ECO:0000313" key="6">
    <source>
        <dbReference type="EMBL" id="GGA58774.1"/>
    </source>
</evidence>
<dbReference type="Gene3D" id="1.10.760.10">
    <property type="entry name" value="Cytochrome c-like domain"/>
    <property type="match status" value="2"/>
</dbReference>
<organism evidence="6 7">
    <name type="scientific">Pelagibacterium lentulum</name>
    <dbReference type="NCBI Taxonomy" id="2029865"/>
    <lineage>
        <taxon>Bacteria</taxon>
        <taxon>Pseudomonadati</taxon>
        <taxon>Pseudomonadota</taxon>
        <taxon>Alphaproteobacteria</taxon>
        <taxon>Hyphomicrobiales</taxon>
        <taxon>Devosiaceae</taxon>
        <taxon>Pelagibacterium</taxon>
    </lineage>
</organism>
<keyword evidence="1 4" id="KW-0349">Heme</keyword>
<keyword evidence="2 4" id="KW-0479">Metal-binding</keyword>
<dbReference type="AlphaFoldDB" id="A0A916RK12"/>
<keyword evidence="3 4" id="KW-0408">Iron</keyword>
<dbReference type="GO" id="GO:0016301">
    <property type="term" value="F:kinase activity"/>
    <property type="evidence" value="ECO:0007669"/>
    <property type="project" value="UniProtKB-KW"/>
</dbReference>
<protein>
    <submittedName>
        <fullName evidence="6">Diacylglycerol kinase</fullName>
    </submittedName>
</protein>
<dbReference type="InterPro" id="IPR009056">
    <property type="entry name" value="Cyt_c-like_dom"/>
</dbReference>
<dbReference type="GO" id="GO:0046872">
    <property type="term" value="F:metal ion binding"/>
    <property type="evidence" value="ECO:0007669"/>
    <property type="project" value="UniProtKB-KW"/>
</dbReference>
<keyword evidence="6" id="KW-0808">Transferase</keyword>
<dbReference type="PROSITE" id="PS51007">
    <property type="entry name" value="CYTC"/>
    <property type="match status" value="2"/>
</dbReference>
<keyword evidence="6" id="KW-0418">Kinase</keyword>
<evidence type="ECO:0000313" key="7">
    <source>
        <dbReference type="Proteomes" id="UP000596977"/>
    </source>
</evidence>
<dbReference type="GO" id="GO:0020037">
    <property type="term" value="F:heme binding"/>
    <property type="evidence" value="ECO:0007669"/>
    <property type="project" value="InterPro"/>
</dbReference>
<dbReference type="RefSeq" id="WP_127073807.1">
    <property type="nucleotide sequence ID" value="NZ_BMKB01000005.1"/>
</dbReference>
<evidence type="ECO:0000256" key="3">
    <source>
        <dbReference type="ARBA" id="ARBA00023004"/>
    </source>
</evidence>
<dbReference type="SUPFAM" id="SSF46626">
    <property type="entry name" value="Cytochrome c"/>
    <property type="match status" value="2"/>
</dbReference>
<dbReference type="GO" id="GO:0009055">
    <property type="term" value="F:electron transfer activity"/>
    <property type="evidence" value="ECO:0007669"/>
    <property type="project" value="InterPro"/>
</dbReference>
<reference evidence="6 7" key="1">
    <citation type="journal article" date="2014" name="Int. J. Syst. Evol. Microbiol.">
        <title>Complete genome sequence of Corynebacterium casei LMG S-19264T (=DSM 44701T), isolated from a smear-ripened cheese.</title>
        <authorList>
            <consortium name="US DOE Joint Genome Institute (JGI-PGF)"/>
            <person name="Walter F."/>
            <person name="Albersmeier A."/>
            <person name="Kalinowski J."/>
            <person name="Ruckert C."/>
        </authorList>
    </citation>
    <scope>NUCLEOTIDE SEQUENCE [LARGE SCALE GENOMIC DNA]</scope>
    <source>
        <strain evidence="6 7">CGMCC 1.15896</strain>
    </source>
</reference>
<dbReference type="InterPro" id="IPR036909">
    <property type="entry name" value="Cyt_c-like_dom_sf"/>
</dbReference>
<sequence>MPRKRLIALGLIVLAGLVTTAFMLRPVNGPVRQLDLASANPAHGDYLIRLGGCVACHTDTRNDGAFLSGGAPLESPFGTFVAPNITSDPVHGIGGWTLEQFAAAMSEGIAPDGSHYYPAFPYANYTLMSDADIADLYAALQLVPPVAASAADHQIGFPFNMRFGLAAWKNLFFAPARFEPDPNRSGLWNRGAYIVNGPGHCGACHTPRNFIGGQTAEPLSGGDAPAITAEALTVLGYDREWLEEVLEGGVTPSFDIPGGTMAEVISESTTHWTQDDIAAVATYMLDIED</sequence>
<dbReference type="EMBL" id="BMKB01000005">
    <property type="protein sequence ID" value="GGA58774.1"/>
    <property type="molecule type" value="Genomic_DNA"/>
</dbReference>